<proteinExistence type="predicted"/>
<dbReference type="AlphaFoldDB" id="A0A0G2AKS8"/>
<dbReference type="EMBL" id="LCRX01000013">
    <property type="protein sequence ID" value="KKW41862.1"/>
    <property type="molecule type" value="Genomic_DNA"/>
</dbReference>
<name>A0A0G2AKS8_9BACT</name>
<accession>A0A0G2AKS8</accession>
<dbReference type="STRING" id="1619044.UY92_C0013G0061"/>
<protein>
    <recommendedName>
        <fullName evidence="3">Thymidylate kinase-like domain-containing protein</fullName>
    </recommendedName>
</protein>
<reference evidence="1 2" key="1">
    <citation type="journal article" date="2015" name="Nature">
        <title>rRNA introns, odd ribosomes, and small enigmatic genomes across a large radiation of phyla.</title>
        <authorList>
            <person name="Brown C.T."/>
            <person name="Hug L.A."/>
            <person name="Thomas B.C."/>
            <person name="Sharon I."/>
            <person name="Castelle C.J."/>
            <person name="Singh A."/>
            <person name="Wilkins M.J."/>
            <person name="Williams K.H."/>
            <person name="Banfield J.F."/>
        </authorList>
    </citation>
    <scope>NUCLEOTIDE SEQUENCE [LARGE SCALE GENOMIC DNA]</scope>
</reference>
<comment type="caution">
    <text evidence="1">The sequence shown here is derived from an EMBL/GenBank/DDBJ whole genome shotgun (WGS) entry which is preliminary data.</text>
</comment>
<dbReference type="InterPro" id="IPR027417">
    <property type="entry name" value="P-loop_NTPase"/>
</dbReference>
<evidence type="ECO:0000313" key="1">
    <source>
        <dbReference type="EMBL" id="KKW41862.1"/>
    </source>
</evidence>
<evidence type="ECO:0000313" key="2">
    <source>
        <dbReference type="Proteomes" id="UP000033870"/>
    </source>
</evidence>
<organism evidence="1 2">
    <name type="scientific">Candidatus Magasanikbacteria bacterium GW2011_GWA2_56_11</name>
    <dbReference type="NCBI Taxonomy" id="1619044"/>
    <lineage>
        <taxon>Bacteria</taxon>
        <taxon>Candidatus Magasanikiibacteriota</taxon>
    </lineage>
</organism>
<dbReference type="SUPFAM" id="SSF52540">
    <property type="entry name" value="P-loop containing nucleoside triphosphate hydrolases"/>
    <property type="match status" value="1"/>
</dbReference>
<evidence type="ECO:0008006" key="3">
    <source>
        <dbReference type="Google" id="ProtNLM"/>
    </source>
</evidence>
<dbReference type="Proteomes" id="UP000033870">
    <property type="component" value="Unassembled WGS sequence"/>
</dbReference>
<dbReference type="Gene3D" id="3.40.50.300">
    <property type="entry name" value="P-loop containing nucleotide triphosphate hydrolases"/>
    <property type="match status" value="1"/>
</dbReference>
<gene>
    <name evidence="1" type="ORF">UY92_C0013G0061</name>
</gene>
<sequence>MIIEFYGLPGSGKTTAARRLCGATGRPLISIQTRRELLARAGRFLLRHPRYSLIALVYLIRYAGGWRLGYYKFMNCYLQANAKYDKAGSYPQAVIDQGHFQNVLALFDRPLSAVKLSAYCRLLPRPDKLVVFSVPADVRSVRLAKRGHRSRDEFGEGHLQAWQEAAEKNDAAFRSLLPRLNIPYTVVATDADLEKIISI</sequence>